<reference evidence="2" key="2">
    <citation type="submission" date="2025-08" db="UniProtKB">
        <authorList>
            <consortium name="Ensembl"/>
        </authorList>
    </citation>
    <scope>IDENTIFICATION</scope>
</reference>
<dbReference type="AlphaFoldDB" id="A0A8C4MFA4"/>
<name>A0A8C4MFA4_EQUAS</name>
<protein>
    <submittedName>
        <fullName evidence="2">Follicular dendritic cell secreted protein</fullName>
    </submittedName>
</protein>
<evidence type="ECO:0000313" key="3">
    <source>
        <dbReference type="Proteomes" id="UP000694387"/>
    </source>
</evidence>
<organism evidence="2 3">
    <name type="scientific">Equus asinus</name>
    <name type="common">Donkey</name>
    <name type="synonym">Equus africanus asinus</name>
    <dbReference type="NCBI Taxonomy" id="9793"/>
    <lineage>
        <taxon>Eukaryota</taxon>
        <taxon>Metazoa</taxon>
        <taxon>Chordata</taxon>
        <taxon>Craniata</taxon>
        <taxon>Vertebrata</taxon>
        <taxon>Euteleostomi</taxon>
        <taxon>Mammalia</taxon>
        <taxon>Eutheria</taxon>
        <taxon>Laurasiatheria</taxon>
        <taxon>Perissodactyla</taxon>
        <taxon>Equidae</taxon>
        <taxon>Equus</taxon>
    </lineage>
</organism>
<dbReference type="InterPro" id="IPR029187">
    <property type="entry name" value="FDC-SP"/>
</dbReference>
<dbReference type="Proteomes" id="UP000694387">
    <property type="component" value="Chromosome 3"/>
</dbReference>
<reference evidence="2" key="3">
    <citation type="submission" date="2025-09" db="UniProtKB">
        <authorList>
            <consortium name="Ensembl"/>
        </authorList>
    </citation>
    <scope>IDENTIFICATION</scope>
</reference>
<evidence type="ECO:0000256" key="1">
    <source>
        <dbReference type="SAM" id="SignalP"/>
    </source>
</evidence>
<evidence type="ECO:0000313" key="2">
    <source>
        <dbReference type="Ensembl" id="ENSEASP00005024596.2"/>
    </source>
</evidence>
<sequence length="85" mass="9661">MKFLLLITAILAVTVGFPVSQDQEREKRSISDSDESASQLYVPPFQNPFGPYLPFPYQRFPWLGYYYFPFPIPLSGATTPPLNGE</sequence>
<feature type="chain" id="PRO_5040220906" evidence="1">
    <location>
        <begin position="17"/>
        <end position="85"/>
    </location>
</feature>
<keyword evidence="1" id="KW-0732">Signal</keyword>
<gene>
    <name evidence="2" type="primary">FDCSP</name>
</gene>
<keyword evidence="3" id="KW-1185">Reference proteome</keyword>
<accession>A0A8C4MFA4</accession>
<dbReference type="GeneTree" id="ENSGT00390000015551"/>
<feature type="signal peptide" evidence="1">
    <location>
        <begin position="1"/>
        <end position="16"/>
    </location>
</feature>
<dbReference type="Ensembl" id="ENSEAST00005026676.2">
    <property type="protein sequence ID" value="ENSEASP00005024596.2"/>
    <property type="gene ID" value="ENSEASG00005016715.2"/>
</dbReference>
<dbReference type="Pfam" id="PF15215">
    <property type="entry name" value="FDC-SP"/>
    <property type="match status" value="1"/>
</dbReference>
<reference evidence="2 3" key="1">
    <citation type="journal article" date="2020" name="Nat. Commun.">
        <title>Donkey genomes provide new insights into domestication and selection for coat color.</title>
        <authorList>
            <person name="Wang"/>
            <person name="C."/>
            <person name="Li"/>
            <person name="H."/>
            <person name="Guo"/>
            <person name="Y."/>
            <person name="Huang"/>
            <person name="J."/>
            <person name="Sun"/>
            <person name="Y."/>
            <person name="Min"/>
            <person name="J."/>
            <person name="Wang"/>
            <person name="J."/>
            <person name="Fang"/>
            <person name="X."/>
            <person name="Zhao"/>
            <person name="Z."/>
            <person name="Wang"/>
            <person name="S."/>
            <person name="Zhang"/>
            <person name="Y."/>
            <person name="Liu"/>
            <person name="Q."/>
            <person name="Jiang"/>
            <person name="Q."/>
            <person name="Wang"/>
            <person name="X."/>
            <person name="Guo"/>
            <person name="Y."/>
            <person name="Yang"/>
            <person name="C."/>
            <person name="Wang"/>
            <person name="Y."/>
            <person name="Tian"/>
            <person name="F."/>
            <person name="Zhuang"/>
            <person name="G."/>
            <person name="Fan"/>
            <person name="Y."/>
            <person name="Gao"/>
            <person name="Q."/>
            <person name="Li"/>
            <person name="Y."/>
            <person name="Ju"/>
            <person name="Z."/>
            <person name="Li"/>
            <person name="J."/>
            <person name="Li"/>
            <person name="R."/>
            <person name="Hou"/>
            <person name="M."/>
            <person name="Yang"/>
            <person name="G."/>
            <person name="Liu"/>
            <person name="G."/>
            <person name="Liu"/>
            <person name="W."/>
            <person name="Guo"/>
            <person name="J."/>
            <person name="Pan"/>
            <person name="S."/>
            <person name="Fan"/>
            <person name="G."/>
            <person name="Zhang"/>
            <person name="W."/>
            <person name="Zhang"/>
            <person name="R."/>
            <person name="Yu"/>
            <person name="J."/>
            <person name="Zhang"/>
            <person name="X."/>
            <person name="Yin"/>
            <person name="Q."/>
            <person name="Ji"/>
            <person name="C."/>
            <person name="Jin"/>
            <person name="Y."/>
            <person name="Yue"/>
            <person name="G."/>
            <person name="Liu"/>
            <person name="M."/>
            <person name="Xu"/>
            <person name="J."/>
            <person name="Liu"/>
            <person name="S."/>
            <person name="Jordana"/>
            <person name="J."/>
            <person name="Noce"/>
            <person name="A."/>
            <person name="Amills"/>
            <person name="M."/>
            <person name="Wu"/>
            <person name="D.D."/>
            <person name="Li"/>
            <person name="S."/>
            <person name="Zhou"/>
            <person name="X. and Zhong"/>
            <person name="J."/>
        </authorList>
    </citation>
    <scope>NUCLEOTIDE SEQUENCE [LARGE SCALE GENOMIC DNA]</scope>
</reference>
<proteinExistence type="predicted"/>